<keyword evidence="3" id="KW-1185">Reference proteome</keyword>
<name>A0AA35Q8D8_9HYPO</name>
<protein>
    <submittedName>
        <fullName evidence="2">Uncharacterized protein</fullName>
    </submittedName>
</protein>
<dbReference type="AlphaFoldDB" id="A0AA35Q8D8"/>
<reference evidence="2" key="1">
    <citation type="submission" date="2023-01" db="EMBL/GenBank/DDBJ databases">
        <authorList>
            <person name="Piombo E."/>
        </authorList>
    </citation>
    <scope>NUCLEOTIDE SEQUENCE</scope>
</reference>
<dbReference type="Proteomes" id="UP001160390">
    <property type="component" value="Unassembled WGS sequence"/>
</dbReference>
<evidence type="ECO:0000313" key="2">
    <source>
        <dbReference type="EMBL" id="CAI6095867.1"/>
    </source>
</evidence>
<comment type="caution">
    <text evidence="2">The sequence shown here is derived from an EMBL/GenBank/DDBJ whole genome shotgun (WGS) entry which is preliminary data.</text>
</comment>
<evidence type="ECO:0000313" key="3">
    <source>
        <dbReference type="Proteomes" id="UP001160390"/>
    </source>
</evidence>
<feature type="chain" id="PRO_5041293609" evidence="1">
    <location>
        <begin position="21"/>
        <end position="213"/>
    </location>
</feature>
<accession>A0AA35Q8D8</accession>
<evidence type="ECO:0000256" key="1">
    <source>
        <dbReference type="SAM" id="SignalP"/>
    </source>
</evidence>
<sequence>MGSLKSLFTLGALGVAAVTAAPEPKPKSPSCPAAVNSTFSTHMGWSKPAKCSHLCETNVKKGLPPYHPFVIEGGWDLVKVDVTLRKDVNATLEAGYNVQIVWAGPGWPQEDFAKYLKGTKWDVTGIGFGMRASTIAEVVTLFEGMLQVHGETNIGYTGEVFLFRQKTPNVPTVFNRGPDSLLWSVQRRFPLSSDCKGKPGKLIVCHPFLDYRT</sequence>
<gene>
    <name evidence="2" type="ORF">CCHLO57077_00019201</name>
</gene>
<keyword evidence="1" id="KW-0732">Signal</keyword>
<feature type="signal peptide" evidence="1">
    <location>
        <begin position="1"/>
        <end position="20"/>
    </location>
</feature>
<dbReference type="EMBL" id="CABFNP030001269">
    <property type="protein sequence ID" value="CAI6095867.1"/>
    <property type="molecule type" value="Genomic_DNA"/>
</dbReference>
<proteinExistence type="predicted"/>
<organism evidence="2 3">
    <name type="scientific">Clonostachys chloroleuca</name>
    <dbReference type="NCBI Taxonomy" id="1926264"/>
    <lineage>
        <taxon>Eukaryota</taxon>
        <taxon>Fungi</taxon>
        <taxon>Dikarya</taxon>
        <taxon>Ascomycota</taxon>
        <taxon>Pezizomycotina</taxon>
        <taxon>Sordariomycetes</taxon>
        <taxon>Hypocreomycetidae</taxon>
        <taxon>Hypocreales</taxon>
        <taxon>Bionectriaceae</taxon>
        <taxon>Clonostachys</taxon>
    </lineage>
</organism>